<keyword evidence="1" id="KW-1133">Transmembrane helix</keyword>
<keyword evidence="1" id="KW-0812">Transmembrane</keyword>
<keyword evidence="1" id="KW-0472">Membrane</keyword>
<dbReference type="Proteomes" id="UP001527882">
    <property type="component" value="Unassembled WGS sequence"/>
</dbReference>
<feature type="transmembrane region" description="Helical" evidence="1">
    <location>
        <begin position="73"/>
        <end position="91"/>
    </location>
</feature>
<dbReference type="EMBL" id="JAQAGZ010000022">
    <property type="protein sequence ID" value="MCZ8516267.1"/>
    <property type="molecule type" value="Genomic_DNA"/>
</dbReference>
<dbReference type="InterPro" id="IPR007404">
    <property type="entry name" value="YdjM-like"/>
</dbReference>
<evidence type="ECO:0000256" key="1">
    <source>
        <dbReference type="SAM" id="Phobius"/>
    </source>
</evidence>
<accession>A0ABT4QH95</accession>
<dbReference type="PANTHER" id="PTHR35531:SF1">
    <property type="entry name" value="INNER MEMBRANE PROTEIN YBCI-RELATED"/>
    <property type="match status" value="1"/>
</dbReference>
<proteinExistence type="predicted"/>
<gene>
    <name evidence="2" type="ORF">O9H85_28510</name>
</gene>
<protein>
    <submittedName>
        <fullName evidence="2">Metal-dependent hydrolase</fullName>
    </submittedName>
</protein>
<name>A0ABT4QH95_9BACL</name>
<dbReference type="Pfam" id="PF04307">
    <property type="entry name" value="YdjM"/>
    <property type="match status" value="1"/>
</dbReference>
<keyword evidence="2" id="KW-0378">Hydrolase</keyword>
<dbReference type="PANTHER" id="PTHR35531">
    <property type="entry name" value="INNER MEMBRANE PROTEIN YBCI-RELATED"/>
    <property type="match status" value="1"/>
</dbReference>
<sequence>MLQRTHGAAGVLAAEWVLHVYEVPLLSWETAGALMLGCFAGPLADIDKPGSVMAKLFFPLSALLRLLQIHHRTLTHSFAFLALLGMALMPLPPLYFWTFLLAYASHPLIDLLNEQGVALFWPVKKKVRLLPKFMAIDTGSPMESLFCFILVVLCFWLPIRDWWHGTF</sequence>
<comment type="caution">
    <text evidence="2">The sequence shown here is derived from an EMBL/GenBank/DDBJ whole genome shotgun (WGS) entry which is preliminary data.</text>
</comment>
<reference evidence="2 3" key="1">
    <citation type="submission" date="2022-12" db="EMBL/GenBank/DDBJ databases">
        <title>Draft genome sequence of Paenibacillus sp. dW9.</title>
        <authorList>
            <person name="Choi E.-W."/>
            <person name="Kim D.-U."/>
        </authorList>
    </citation>
    <scope>NUCLEOTIDE SEQUENCE [LARGE SCALE GENOMIC DNA]</scope>
    <source>
        <strain evidence="3">dW9</strain>
    </source>
</reference>
<feature type="transmembrane region" description="Helical" evidence="1">
    <location>
        <begin position="142"/>
        <end position="159"/>
    </location>
</feature>
<organism evidence="2 3">
    <name type="scientific">Paenibacillus gyeongsangnamensis</name>
    <dbReference type="NCBI Taxonomy" id="3388067"/>
    <lineage>
        <taxon>Bacteria</taxon>
        <taxon>Bacillati</taxon>
        <taxon>Bacillota</taxon>
        <taxon>Bacilli</taxon>
        <taxon>Bacillales</taxon>
        <taxon>Paenibacillaceae</taxon>
        <taxon>Paenibacillus</taxon>
    </lineage>
</organism>
<evidence type="ECO:0000313" key="2">
    <source>
        <dbReference type="EMBL" id="MCZ8516267.1"/>
    </source>
</evidence>
<dbReference type="GO" id="GO:0016787">
    <property type="term" value="F:hydrolase activity"/>
    <property type="evidence" value="ECO:0007669"/>
    <property type="project" value="UniProtKB-KW"/>
</dbReference>
<keyword evidence="3" id="KW-1185">Reference proteome</keyword>
<evidence type="ECO:0000313" key="3">
    <source>
        <dbReference type="Proteomes" id="UP001527882"/>
    </source>
</evidence>
<dbReference type="RefSeq" id="WP_269884799.1">
    <property type="nucleotide sequence ID" value="NZ_JAQAGZ010000022.1"/>
</dbReference>